<comment type="caution">
    <text evidence="1">The sequence shown here is derived from an EMBL/GenBank/DDBJ whole genome shotgun (WGS) entry which is preliminary data.</text>
</comment>
<dbReference type="AlphaFoldDB" id="A0A8J3X0X4"/>
<evidence type="ECO:0000313" key="2">
    <source>
        <dbReference type="Proteomes" id="UP000599074"/>
    </source>
</evidence>
<gene>
    <name evidence="1" type="ORF">Pme01_27780</name>
</gene>
<proteinExistence type="predicted"/>
<accession>A0A8J3X0X4</accession>
<reference evidence="1" key="1">
    <citation type="submission" date="2021-01" db="EMBL/GenBank/DDBJ databases">
        <title>Whole genome shotgun sequence of Planosporangium mesophilum NBRC 109066.</title>
        <authorList>
            <person name="Komaki H."/>
            <person name="Tamura T."/>
        </authorList>
    </citation>
    <scope>NUCLEOTIDE SEQUENCE</scope>
    <source>
        <strain evidence="1">NBRC 109066</strain>
    </source>
</reference>
<dbReference type="Proteomes" id="UP000599074">
    <property type="component" value="Unassembled WGS sequence"/>
</dbReference>
<protein>
    <submittedName>
        <fullName evidence="1">Uncharacterized protein</fullName>
    </submittedName>
</protein>
<dbReference type="EMBL" id="BOON01000027">
    <property type="protein sequence ID" value="GII23181.1"/>
    <property type="molecule type" value="Genomic_DNA"/>
</dbReference>
<keyword evidence="2" id="KW-1185">Reference proteome</keyword>
<name>A0A8J3X0X4_9ACTN</name>
<evidence type="ECO:0000313" key="1">
    <source>
        <dbReference type="EMBL" id="GII23181.1"/>
    </source>
</evidence>
<dbReference type="InterPro" id="IPR045677">
    <property type="entry name" value="DUF6197"/>
</dbReference>
<organism evidence="1 2">
    <name type="scientific">Planosporangium mesophilum</name>
    <dbReference type="NCBI Taxonomy" id="689768"/>
    <lineage>
        <taxon>Bacteria</taxon>
        <taxon>Bacillati</taxon>
        <taxon>Actinomycetota</taxon>
        <taxon>Actinomycetes</taxon>
        <taxon>Micromonosporales</taxon>
        <taxon>Micromonosporaceae</taxon>
        <taxon>Planosporangium</taxon>
    </lineage>
</organism>
<dbReference type="Pfam" id="PF19698">
    <property type="entry name" value="DUF6197"/>
    <property type="match status" value="1"/>
</dbReference>
<sequence length="141" mass="15540">MDIMHPTDHQPAVTGVEQTPAQTLRGAALYLERHGWIQGDYYRPDATGPFPPACAVGAIRMAAFGSRITDDDCIAAEMRDHARAIDVLVDFLDLTDPPPWDTYGDPSPFTWNDVPGRTADEVTATMRGAADDWDRMHRGAE</sequence>